<dbReference type="InterPro" id="IPR036388">
    <property type="entry name" value="WH-like_DNA-bd_sf"/>
</dbReference>
<dbReference type="PANTHER" id="PTHR34580">
    <property type="match status" value="1"/>
</dbReference>
<dbReference type="InterPro" id="IPR013196">
    <property type="entry name" value="HTH_11"/>
</dbReference>
<dbReference type="PATRIC" id="fig|66430.4.peg.766"/>
<comment type="caution">
    <text evidence="4">The sequence shown here is derived from an EMBL/GenBank/DDBJ whole genome shotgun (WGS) entry which is preliminary data.</text>
</comment>
<feature type="domain" description="WCX" evidence="3">
    <location>
        <begin position="250"/>
        <end position="332"/>
    </location>
</feature>
<dbReference type="InterPro" id="IPR028349">
    <property type="entry name" value="PafC-like"/>
</dbReference>
<evidence type="ECO:0000313" key="5">
    <source>
        <dbReference type="Proteomes" id="UP000035932"/>
    </source>
</evidence>
<proteinExistence type="predicted"/>
<evidence type="ECO:0000313" key="4">
    <source>
        <dbReference type="EMBL" id="KMO94924.1"/>
    </source>
</evidence>
<dbReference type="PIRSF" id="PIRSF016838">
    <property type="entry name" value="PafC"/>
    <property type="match status" value="1"/>
</dbReference>
<dbReference type="InterPro" id="IPR036390">
    <property type="entry name" value="WH_DNA-bd_sf"/>
</dbReference>
<dbReference type="EMBL" id="LFML01000119">
    <property type="protein sequence ID" value="KMO94924.1"/>
    <property type="molecule type" value="Genomic_DNA"/>
</dbReference>
<evidence type="ECO:0000259" key="3">
    <source>
        <dbReference type="Pfam" id="PF25583"/>
    </source>
</evidence>
<organism evidence="4 5">
    <name type="scientific">Streptomyces roseus</name>
    <dbReference type="NCBI Taxonomy" id="66430"/>
    <lineage>
        <taxon>Bacteria</taxon>
        <taxon>Bacillati</taxon>
        <taxon>Actinomycetota</taxon>
        <taxon>Actinomycetes</taxon>
        <taxon>Kitasatosporales</taxon>
        <taxon>Streptomycetaceae</taxon>
        <taxon>Streptomyces</taxon>
    </lineage>
</organism>
<gene>
    <name evidence="4" type="ORF">ACS04_26120</name>
</gene>
<dbReference type="InterPro" id="IPR051534">
    <property type="entry name" value="CBASS_pafABC_assoc_protein"/>
</dbReference>
<feature type="domain" description="WYL" evidence="2">
    <location>
        <begin position="140"/>
        <end position="215"/>
    </location>
</feature>
<dbReference type="PANTHER" id="PTHR34580:SF1">
    <property type="entry name" value="PROTEIN PAFC"/>
    <property type="match status" value="1"/>
</dbReference>
<accession>A0A0J6XIA4</accession>
<keyword evidence="5" id="KW-1185">Reference proteome</keyword>
<dbReference type="Gene3D" id="1.10.10.10">
    <property type="entry name" value="Winged helix-like DNA-binding domain superfamily/Winged helix DNA-binding domain"/>
    <property type="match status" value="1"/>
</dbReference>
<dbReference type="OrthoDB" id="3171994at2"/>
<dbReference type="RefSeq" id="WP_048479230.1">
    <property type="nucleotide sequence ID" value="NZ_JBIRUD010000029.1"/>
</dbReference>
<dbReference type="Pfam" id="PF08279">
    <property type="entry name" value="HTH_11"/>
    <property type="match status" value="1"/>
</dbReference>
<name>A0A0J6XIA4_9ACTN</name>
<dbReference type="Pfam" id="PF25583">
    <property type="entry name" value="WCX"/>
    <property type="match status" value="1"/>
</dbReference>
<dbReference type="InterPro" id="IPR057727">
    <property type="entry name" value="WCX_dom"/>
</dbReference>
<feature type="domain" description="Helix-turn-helix type 11" evidence="1">
    <location>
        <begin position="10"/>
        <end position="59"/>
    </location>
</feature>
<dbReference type="PROSITE" id="PS52050">
    <property type="entry name" value="WYL"/>
    <property type="match status" value="1"/>
</dbReference>
<dbReference type="SUPFAM" id="SSF46785">
    <property type="entry name" value="Winged helix' DNA-binding domain"/>
    <property type="match status" value="1"/>
</dbReference>
<sequence>MRAARLIRMALLIQSTPGQTAAALARTLEVSERTVIRDAQALQEAGIPVRAERGRAGGYFLAPGHRTRLTTLNPNEAGTLFLSGLPSALRDLGLSAAADTARLKLTATLLPSLREAAESSVRRFHLDAPAWFREPPTPDVLPELARAVWADRAVELSYTRPGRDGGAPAPVSRVVEPYGLVLKAGTWYLVARIPRGANRDGGWRTYRVDRVTALTPAADRDEPFVRDPSFDLAAHWEERSAAFARTLLRTTVRVKLTARGLRRLPFVADGAAIGDALASATAPDPSGLVTLDLPTESEEVAFDQLARLGADAEVLAPAALRARFREQASALAARYGAAEPDDGRRSGVRQR</sequence>
<reference evidence="4 5" key="1">
    <citation type="submission" date="2015-06" db="EMBL/GenBank/DDBJ databases">
        <title>Recapitulation of the evolution of biosynthetic gene clusters reveals hidden chemical diversity on bacterial genomes.</title>
        <authorList>
            <person name="Cruz-Morales P."/>
            <person name="Martinez-Guerrero C."/>
            <person name="Morales-Escalante M.A."/>
            <person name="Yanez-Guerra L.A."/>
            <person name="Kopp J.F."/>
            <person name="Feldmann J."/>
            <person name="Ramos-Aboites H.E."/>
            <person name="Barona-Gomez F."/>
        </authorList>
    </citation>
    <scope>NUCLEOTIDE SEQUENCE [LARGE SCALE GENOMIC DNA]</scope>
    <source>
        <strain evidence="4 5">ATCC 31245</strain>
    </source>
</reference>
<dbReference type="InterPro" id="IPR026881">
    <property type="entry name" value="WYL_dom"/>
</dbReference>
<dbReference type="STRING" id="66430.ACS04_26120"/>
<evidence type="ECO:0000259" key="1">
    <source>
        <dbReference type="Pfam" id="PF08279"/>
    </source>
</evidence>
<dbReference type="AlphaFoldDB" id="A0A0J6XIA4"/>
<evidence type="ECO:0000259" key="2">
    <source>
        <dbReference type="Pfam" id="PF13280"/>
    </source>
</evidence>
<dbReference type="Pfam" id="PF13280">
    <property type="entry name" value="WYL"/>
    <property type="match status" value="1"/>
</dbReference>
<protein>
    <submittedName>
        <fullName evidence="4">Transcriptional regulator</fullName>
    </submittedName>
</protein>
<dbReference type="Proteomes" id="UP000035932">
    <property type="component" value="Unassembled WGS sequence"/>
</dbReference>